<gene>
    <name evidence="2" type="ORF">HHX25_00515</name>
</gene>
<reference evidence="2 3" key="1">
    <citation type="submission" date="2020-04" db="EMBL/GenBank/DDBJ databases">
        <title>A Flavivirga sp. nov.</title>
        <authorList>
            <person name="Sun X."/>
        </authorList>
    </citation>
    <scope>NUCLEOTIDE SEQUENCE [LARGE SCALE GENOMIC DNA]</scope>
    <source>
        <strain evidence="2 3">Y03</strain>
    </source>
</reference>
<dbReference type="Proteomes" id="UP000746690">
    <property type="component" value="Unassembled WGS sequence"/>
</dbReference>
<keyword evidence="1" id="KW-0812">Transmembrane</keyword>
<keyword evidence="1" id="KW-1133">Transmembrane helix</keyword>
<evidence type="ECO:0000256" key="1">
    <source>
        <dbReference type="SAM" id="Phobius"/>
    </source>
</evidence>
<keyword evidence="1" id="KW-0472">Membrane</keyword>
<organism evidence="2 3">
    <name type="scientific">Flavivirga algicola</name>
    <dbReference type="NCBI Taxonomy" id="2729136"/>
    <lineage>
        <taxon>Bacteria</taxon>
        <taxon>Pseudomonadati</taxon>
        <taxon>Bacteroidota</taxon>
        <taxon>Flavobacteriia</taxon>
        <taxon>Flavobacteriales</taxon>
        <taxon>Flavobacteriaceae</taxon>
        <taxon>Flavivirga</taxon>
    </lineage>
</organism>
<sequence>MNSNTNLKAFTILEALISLVLMGIIITLCYTVFNLIERQMTLFKNENMSVLQYNLFNTTIKNDIYNAEDFIYNDNRLLLKNYDGSNIDYQVSKRFILRHHNIKTDTFKFRVFNHKFLQSDNSKPLDKILQITIGVLGDSINTNYYLNKHMANTINNIYFNETAVTNNPNAL</sequence>
<accession>A0ABX1RTZ7</accession>
<comment type="caution">
    <text evidence="2">The sequence shown here is derived from an EMBL/GenBank/DDBJ whole genome shotgun (WGS) entry which is preliminary data.</text>
</comment>
<dbReference type="EMBL" id="JABBHF010000001">
    <property type="protein sequence ID" value="NMH85974.1"/>
    <property type="molecule type" value="Genomic_DNA"/>
</dbReference>
<protein>
    <recommendedName>
        <fullName evidence="4">Prepilin-type N-terminal cleavage/methylation domain-containing protein</fullName>
    </recommendedName>
</protein>
<name>A0ABX1RTZ7_9FLAO</name>
<dbReference type="RefSeq" id="WP_169668985.1">
    <property type="nucleotide sequence ID" value="NZ_JABBHF010000001.1"/>
</dbReference>
<keyword evidence="3" id="KW-1185">Reference proteome</keyword>
<evidence type="ECO:0000313" key="2">
    <source>
        <dbReference type="EMBL" id="NMH85974.1"/>
    </source>
</evidence>
<feature type="transmembrane region" description="Helical" evidence="1">
    <location>
        <begin position="12"/>
        <end position="36"/>
    </location>
</feature>
<evidence type="ECO:0008006" key="4">
    <source>
        <dbReference type="Google" id="ProtNLM"/>
    </source>
</evidence>
<proteinExistence type="predicted"/>
<evidence type="ECO:0000313" key="3">
    <source>
        <dbReference type="Proteomes" id="UP000746690"/>
    </source>
</evidence>